<evidence type="ECO:0000313" key="3">
    <source>
        <dbReference type="Proteomes" id="UP000249061"/>
    </source>
</evidence>
<name>A0A2W5VW73_9BACT</name>
<dbReference type="PROSITE" id="PS51257">
    <property type="entry name" value="PROKAR_LIPOPROTEIN"/>
    <property type="match status" value="1"/>
</dbReference>
<gene>
    <name evidence="2" type="ORF">DI536_08890</name>
</gene>
<evidence type="ECO:0000256" key="1">
    <source>
        <dbReference type="SAM" id="SignalP"/>
    </source>
</evidence>
<comment type="caution">
    <text evidence="2">The sequence shown here is derived from an EMBL/GenBank/DDBJ whole genome shotgun (WGS) entry which is preliminary data.</text>
</comment>
<organism evidence="2 3">
    <name type="scientific">Archangium gephyra</name>
    <dbReference type="NCBI Taxonomy" id="48"/>
    <lineage>
        <taxon>Bacteria</taxon>
        <taxon>Pseudomonadati</taxon>
        <taxon>Myxococcota</taxon>
        <taxon>Myxococcia</taxon>
        <taxon>Myxococcales</taxon>
        <taxon>Cystobacterineae</taxon>
        <taxon>Archangiaceae</taxon>
        <taxon>Archangium</taxon>
    </lineage>
</organism>
<keyword evidence="1" id="KW-0732">Signal</keyword>
<dbReference type="AlphaFoldDB" id="A0A2W5VW73"/>
<reference evidence="2 3" key="1">
    <citation type="submission" date="2017-08" db="EMBL/GenBank/DDBJ databases">
        <title>Infants hospitalized years apart are colonized by the same room-sourced microbial strains.</title>
        <authorList>
            <person name="Brooks B."/>
            <person name="Olm M.R."/>
            <person name="Firek B.A."/>
            <person name="Baker R."/>
            <person name="Thomas B.C."/>
            <person name="Morowitz M.J."/>
            <person name="Banfield J.F."/>
        </authorList>
    </citation>
    <scope>NUCLEOTIDE SEQUENCE [LARGE SCALE GENOMIC DNA]</scope>
    <source>
        <strain evidence="2">S2_003_000_R2_14</strain>
    </source>
</reference>
<evidence type="ECO:0000313" key="2">
    <source>
        <dbReference type="EMBL" id="PZR14891.1"/>
    </source>
</evidence>
<protein>
    <recommendedName>
        <fullName evidence="4">Tryptophan synthase alpha chain</fullName>
    </recommendedName>
</protein>
<dbReference type="Proteomes" id="UP000249061">
    <property type="component" value="Unassembled WGS sequence"/>
</dbReference>
<feature type="signal peptide" evidence="1">
    <location>
        <begin position="1"/>
        <end position="16"/>
    </location>
</feature>
<evidence type="ECO:0008006" key="4">
    <source>
        <dbReference type="Google" id="ProtNLM"/>
    </source>
</evidence>
<proteinExistence type="predicted"/>
<dbReference type="EMBL" id="QFQP01000006">
    <property type="protein sequence ID" value="PZR14891.1"/>
    <property type="molecule type" value="Genomic_DNA"/>
</dbReference>
<sequence>MSLRVFIVAFALASIAACQCGPSSMDPCEGVQCAPPLVCNPDTGRCAGLNGNQGGGSGGGTGVTSDGGSTDAGMACAQSCGGATPLCDGATGRCVTCTASAGCGGATPVCQTISNGGLGKCVVCTVNEGCGGATPACDPTVFPNGACVQCTRPDDCPVPGSDCDLSTHRCVPAGGMGGGAGGGGGSVQFDDAGMTSRCLPLDAGLVQCTSECGPGYECVSGVCRLRGSSGPVQVTLRFPDPEDLDLHLVEPLPDGGTCEIYYAMPGVNPNAPAIPIPIPIPVRECGAKGWLDVDSNAACDIDDINVENIIYSPGVSPTGGRYTVRVVYYQHCSVNRSIPYEVEVRANGTTRWYCGQFQPGDANGGNQGAGVHITDFTLN</sequence>
<accession>A0A2W5VW73</accession>
<feature type="chain" id="PRO_5015991809" description="Tryptophan synthase alpha chain" evidence="1">
    <location>
        <begin position="17"/>
        <end position="379"/>
    </location>
</feature>